<keyword evidence="9" id="KW-1185">Reference proteome</keyword>
<dbReference type="EMBL" id="LN714480">
    <property type="protein sequence ID" value="CEL66050.1"/>
    <property type="molecule type" value="Genomic_DNA"/>
</dbReference>
<dbReference type="OrthoDB" id="406708at2759"/>
<dbReference type="GO" id="GO:0005509">
    <property type="term" value="F:calcium ion binding"/>
    <property type="evidence" value="ECO:0007669"/>
    <property type="project" value="InterPro"/>
</dbReference>
<keyword evidence="2" id="KW-0677">Repeat</keyword>
<feature type="region of interest" description="Disordered" evidence="5">
    <location>
        <begin position="666"/>
        <end position="725"/>
    </location>
</feature>
<evidence type="ECO:0000259" key="6">
    <source>
        <dbReference type="PROSITE" id="PS50026"/>
    </source>
</evidence>
<feature type="domain" description="EGF-like" evidence="6">
    <location>
        <begin position="522"/>
        <end position="563"/>
    </location>
</feature>
<organism evidence="7 9">
    <name type="scientific">Neospora caninum (strain Liverpool)</name>
    <dbReference type="NCBI Taxonomy" id="572307"/>
    <lineage>
        <taxon>Eukaryota</taxon>
        <taxon>Sar</taxon>
        <taxon>Alveolata</taxon>
        <taxon>Apicomplexa</taxon>
        <taxon>Conoidasida</taxon>
        <taxon>Coccidia</taxon>
        <taxon>Eucoccidiorida</taxon>
        <taxon>Eimeriorina</taxon>
        <taxon>Sarcocystidae</taxon>
        <taxon>Neospora</taxon>
    </lineage>
</organism>
<feature type="compositionally biased region" description="Low complexity" evidence="5">
    <location>
        <begin position="683"/>
        <end position="704"/>
    </location>
</feature>
<accession>F0VEE4</accession>
<evidence type="ECO:0000256" key="1">
    <source>
        <dbReference type="ARBA" id="ARBA00022536"/>
    </source>
</evidence>
<evidence type="ECO:0000256" key="2">
    <source>
        <dbReference type="ARBA" id="ARBA00022737"/>
    </source>
</evidence>
<dbReference type="AlphaFoldDB" id="F0VEE4"/>
<dbReference type="SMART" id="SM00179">
    <property type="entry name" value="EGF_CA"/>
    <property type="match status" value="4"/>
</dbReference>
<dbReference type="OMA" id="KPDPCDP"/>
<reference evidence="8" key="4">
    <citation type="journal article" date="2015" name="PLoS ONE">
        <title>Comprehensive Evaluation of Toxoplasma gondii VEG and Neospora caninum LIV Genomes with Tachyzoite Stage Transcriptome and Proteome Defines Novel Transcript Features.</title>
        <authorList>
            <person name="Ramaprasad A."/>
            <person name="Mourier T."/>
            <person name="Naeem R."/>
            <person name="Malas T.B."/>
            <person name="Moussa E."/>
            <person name="Panigrahi A."/>
            <person name="Vermont S.J."/>
            <person name="Otto T.D."/>
            <person name="Wastling J."/>
            <person name="Pain A."/>
        </authorList>
    </citation>
    <scope>NUCLEOTIDE SEQUENCE</scope>
    <source>
        <strain evidence="8">Liverpool</strain>
    </source>
</reference>
<dbReference type="SUPFAM" id="SSF57184">
    <property type="entry name" value="Growth factor receptor domain"/>
    <property type="match status" value="1"/>
</dbReference>
<evidence type="ECO:0000313" key="7">
    <source>
        <dbReference type="EMBL" id="CBZ52088.1"/>
    </source>
</evidence>
<proteinExistence type="predicted"/>
<reference evidence="7" key="1">
    <citation type="submission" date="2011-02" db="EMBL/GenBank/DDBJ databases">
        <authorList>
            <person name="Aslett M."/>
        </authorList>
    </citation>
    <scope>NUCLEOTIDE SEQUENCE</scope>
    <source>
        <strain evidence="7">Liverpool</strain>
    </source>
</reference>
<keyword evidence="1 4" id="KW-0245">EGF-like domain</keyword>
<dbReference type="VEuPathDB" id="ToxoDB:NCLIV_018780"/>
<sequence length="725" mass="76814">MATLFPEQTPSAAPHVSLSILRSIVLSQHSILFLLPFIPCIRSIAHPSASAVALNPSGETGASGDDKALVHVPADNAVSFAEFEVTQPPTDNSWLCRFTYVGGPCADRSFDGIGPWRFCPSGSCCSKTMCAHGSCGGAWCATWNSGNCVFYHDDYANGRCSCDKRGTECSKNGSCKEIQAGEGGVFCYCNPGYIGDGRTCESDPCYSSPCSPGTCSRMGSSYVCSCPAGYTQDTSRGYARCVEKADSCRAAPCGSDAIVDDCVSFDSGAYECICKDGYVSNGTKCEKQDWCKNNPCGDANAVYDCISNDLDYTCNCQKGYVQVVTDEGDKKCAKNPCSYDPCGAAELVKQCVNKSDGTYACVCSDIAEVGVDEDTSQIKCLRKDPCLKDPCGPSNAVRQCFVDGNTYGCVCASGYSVVPDSTGAKKCVFGDPCQLGKCGVDEAVENCSTNGQAYTCECSAEAILSRSSSGEDTCVLKSECEENCGAIEGVTRCEKVSDGKWDCQCKAGYLLKYVKGTRMCHKADACSVNPCGSSDAVSECQVNSSGDGYTCICNSGYELRTQSDNTQLCALPNSCIGDPCGKPEAVSLCVPTKDSYTCTCNPEYSLQTVYGKLRCVRATSDDDLDSDSDTSSDATEGDEGVSTVMIAGCVVGSILLLGVLAYAGRSRSDEEEEPRPPPGGPYMGPQMYGQQQQPMMNPGMPQGGVRQSLATRQSYAMDTRPSFWG</sequence>
<dbReference type="Proteomes" id="UP000007494">
    <property type="component" value="Chromosome VI"/>
</dbReference>
<dbReference type="InterPro" id="IPR000742">
    <property type="entry name" value="EGF"/>
</dbReference>
<dbReference type="EMBL" id="FR823387">
    <property type="protein sequence ID" value="CBZ52088.1"/>
    <property type="molecule type" value="Genomic_DNA"/>
</dbReference>
<dbReference type="GeneID" id="13444954"/>
<dbReference type="SMART" id="SM00181">
    <property type="entry name" value="EGF"/>
    <property type="match status" value="9"/>
</dbReference>
<comment type="caution">
    <text evidence="4">Lacks conserved residue(s) required for the propagation of feature annotation.</text>
</comment>
<dbReference type="Gene3D" id="2.90.20.10">
    <property type="entry name" value="Plasmodium vivax P25 domain"/>
    <property type="match status" value="1"/>
</dbReference>
<dbReference type="PROSITE" id="PS50026">
    <property type="entry name" value="EGF_3"/>
    <property type="match status" value="2"/>
</dbReference>
<dbReference type="Gene3D" id="2.10.25.10">
    <property type="entry name" value="Laminin"/>
    <property type="match status" value="5"/>
</dbReference>
<evidence type="ECO:0000256" key="3">
    <source>
        <dbReference type="ARBA" id="ARBA00023157"/>
    </source>
</evidence>
<dbReference type="PROSITE" id="PS01186">
    <property type="entry name" value="EGF_2"/>
    <property type="match status" value="1"/>
</dbReference>
<evidence type="ECO:0000313" key="9">
    <source>
        <dbReference type="Proteomes" id="UP000007494"/>
    </source>
</evidence>
<dbReference type="eggNOG" id="KOG1217">
    <property type="taxonomic scope" value="Eukaryota"/>
</dbReference>
<feature type="disulfide bond" evidence="4">
    <location>
        <begin position="205"/>
        <end position="215"/>
    </location>
</feature>
<keyword evidence="3 4" id="KW-1015">Disulfide bond</keyword>
<feature type="domain" description="EGF-like" evidence="6">
    <location>
        <begin position="201"/>
        <end position="236"/>
    </location>
</feature>
<protein>
    <submittedName>
        <fullName evidence="8">Microneme protein, putative</fullName>
    </submittedName>
</protein>
<dbReference type="InParanoid" id="F0VEE4"/>
<dbReference type="InterPro" id="IPR050751">
    <property type="entry name" value="ECM_structural_protein"/>
</dbReference>
<dbReference type="RefSeq" id="XP_003882120.1">
    <property type="nucleotide sequence ID" value="XM_003882071.1"/>
</dbReference>
<evidence type="ECO:0000256" key="5">
    <source>
        <dbReference type="SAM" id="MobiDB-lite"/>
    </source>
</evidence>
<evidence type="ECO:0000256" key="4">
    <source>
        <dbReference type="PROSITE-ProRule" id="PRU00076"/>
    </source>
</evidence>
<dbReference type="InterPro" id="IPR001881">
    <property type="entry name" value="EGF-like_Ca-bd_dom"/>
</dbReference>
<name>F0VEE4_NEOCL</name>
<dbReference type="PANTHER" id="PTHR24034">
    <property type="entry name" value="EGF-LIKE DOMAIN-CONTAINING PROTEIN"/>
    <property type="match status" value="1"/>
</dbReference>
<evidence type="ECO:0000313" key="8">
    <source>
        <dbReference type="EMBL" id="CEL66050.1"/>
    </source>
</evidence>
<dbReference type="InterPro" id="IPR009030">
    <property type="entry name" value="Growth_fac_rcpt_cys_sf"/>
</dbReference>
<reference evidence="7" key="2">
    <citation type="submission" date="2011-03" db="EMBL/GenBank/DDBJ databases">
        <title>Comparative genomics and transcriptomics of Neospora caninum and Toxoplasma gondii.</title>
        <authorList>
            <person name="Reid A.J."/>
            <person name="Sohal A."/>
            <person name="Harris D."/>
            <person name="Quail M."/>
            <person name="Sanders M."/>
            <person name="Berriman M."/>
            <person name="Wastling J.M."/>
            <person name="Pain A."/>
        </authorList>
    </citation>
    <scope>NUCLEOTIDE SEQUENCE</scope>
    <source>
        <strain evidence="7">Liverpool</strain>
    </source>
</reference>
<dbReference type="PANTHER" id="PTHR24034:SF89">
    <property type="entry name" value="COMPLEMENT COMPONENT C1Q RECEPTOR"/>
    <property type="match status" value="1"/>
</dbReference>
<gene>
    <name evidence="8" type="ORF">BN1204_018780</name>
    <name evidence="7" type="ORF">NCLIV_018780</name>
</gene>
<reference evidence="9" key="3">
    <citation type="journal article" date="2012" name="PLoS Pathog.">
        <title>Comparative genomics of the apicomplexan parasites Toxoplasma gondii and Neospora caninum: Coccidia differing in host range and transmission strategy.</title>
        <authorList>
            <person name="Reid A.J."/>
            <person name="Vermont S.J."/>
            <person name="Cotton J.A."/>
            <person name="Harris D."/>
            <person name="Hill-Cawthorne G.A."/>
            <person name="Konen-Waisman S."/>
            <person name="Latham S.M."/>
            <person name="Mourier T."/>
            <person name="Norton R."/>
            <person name="Quail M.A."/>
            <person name="Sanders M."/>
            <person name="Shanmugam D."/>
            <person name="Sohal A."/>
            <person name="Wasmuth J.D."/>
            <person name="Brunk B."/>
            <person name="Grigg M.E."/>
            <person name="Howard J.C."/>
            <person name="Parkinson J."/>
            <person name="Roos D.S."/>
            <person name="Trees A.J."/>
            <person name="Berriman M."/>
            <person name="Pain A."/>
            <person name="Wastling J.M."/>
        </authorList>
    </citation>
    <scope>NUCLEOTIDE SEQUENCE [LARGE SCALE GENOMIC DNA]</scope>
    <source>
        <strain evidence="9">Liverpool</strain>
    </source>
</reference>